<gene>
    <name evidence="3" type="ORF">ACFPUZ_09020</name>
</gene>
<dbReference type="PANTHER" id="PTHR30404:SF0">
    <property type="entry name" value="N-ACETYLMURAMOYL-L-ALANINE AMIDASE AMIC"/>
    <property type="match status" value="1"/>
</dbReference>
<dbReference type="InterPro" id="IPR050695">
    <property type="entry name" value="N-acetylmuramoyl_amidase_3"/>
</dbReference>
<evidence type="ECO:0000313" key="3">
    <source>
        <dbReference type="EMBL" id="MFC6146947.1"/>
    </source>
</evidence>
<feature type="domain" description="MurNAc-LAA" evidence="2">
    <location>
        <begin position="248"/>
        <end position="363"/>
    </location>
</feature>
<keyword evidence="4" id="KW-1185">Reference proteome</keyword>
<dbReference type="SUPFAM" id="SSF53187">
    <property type="entry name" value="Zn-dependent exopeptidases"/>
    <property type="match status" value="1"/>
</dbReference>
<dbReference type="CDD" id="cd02696">
    <property type="entry name" value="MurNAc-LAA"/>
    <property type="match status" value="1"/>
</dbReference>
<evidence type="ECO:0000256" key="1">
    <source>
        <dbReference type="ARBA" id="ARBA00022801"/>
    </source>
</evidence>
<reference evidence="4" key="1">
    <citation type="journal article" date="2019" name="Int. J. Syst. Evol. Microbiol.">
        <title>The Global Catalogue of Microorganisms (GCM) 10K type strain sequencing project: providing services to taxonomists for standard genome sequencing and annotation.</title>
        <authorList>
            <consortium name="The Broad Institute Genomics Platform"/>
            <consortium name="The Broad Institute Genome Sequencing Center for Infectious Disease"/>
            <person name="Wu L."/>
            <person name="Ma J."/>
        </authorList>
    </citation>
    <scope>NUCLEOTIDE SEQUENCE [LARGE SCALE GENOMIC DNA]</scope>
    <source>
        <strain evidence="4">CCUG 51943</strain>
    </source>
</reference>
<dbReference type="EC" id="3.5.1.28" evidence="3"/>
<dbReference type="InterPro" id="IPR036365">
    <property type="entry name" value="PGBD-like_sf"/>
</dbReference>
<proteinExistence type="predicted"/>
<dbReference type="GO" id="GO:0008745">
    <property type="term" value="F:N-acetylmuramoyl-L-alanine amidase activity"/>
    <property type="evidence" value="ECO:0007669"/>
    <property type="project" value="UniProtKB-EC"/>
</dbReference>
<name>A0ABW1QC03_9CORY</name>
<sequence length="389" mass="42495">MTNTFRVGDRSPRVAEARSTLARLGLLSGFEGDLSDKYAEEDKLFDADLSHVLKAFQQSRGIVPSGHIDDMTLRELRHASYRLGSRVLSYQPHNEMIGDDVASLQVQLQELGFYSHRVDGHFGRGTHEALANYQLNSGLQDDGVCGPETLAALKLLGRRITGGSPHAIREREQVRNAGPMLAGKRVVIDPALGGANKGALVAGLHGQISEEEILWDLASRIKGRMISAGMETIMSRPRMDDPDHTTRAEIANAFGADLVLSLQVDQYPNDKAHGVATFYFGSSTGSSSLTGETLSGFIQREICARTEFQNCGTHARTWEMLRFTQAPTVELVAGYLSNPGDVARLTDPAIRDSIAEAVVVAVKRLYLLDRDDTPTGTFKFAELLRAEQA</sequence>
<dbReference type="InterPro" id="IPR002508">
    <property type="entry name" value="MurNAc-LAA_cat"/>
</dbReference>
<dbReference type="PANTHER" id="PTHR30404">
    <property type="entry name" value="N-ACETYLMURAMOYL-L-ALANINE AMIDASE"/>
    <property type="match status" value="1"/>
</dbReference>
<protein>
    <submittedName>
        <fullName evidence="3">N-acetylmuramoyl-L-alanine amidase</fullName>
        <ecNumber evidence="3">3.5.1.28</ecNumber>
    </submittedName>
</protein>
<dbReference type="SMART" id="SM00646">
    <property type="entry name" value="Ami_3"/>
    <property type="match status" value="1"/>
</dbReference>
<dbReference type="InterPro" id="IPR036366">
    <property type="entry name" value="PGBDSf"/>
</dbReference>
<evidence type="ECO:0000259" key="2">
    <source>
        <dbReference type="SMART" id="SM00646"/>
    </source>
</evidence>
<dbReference type="Proteomes" id="UP001596244">
    <property type="component" value="Unassembled WGS sequence"/>
</dbReference>
<accession>A0ABW1QC03</accession>
<dbReference type="Gene3D" id="1.10.101.10">
    <property type="entry name" value="PGBD-like superfamily/PGBD"/>
    <property type="match status" value="2"/>
</dbReference>
<dbReference type="Gene3D" id="3.40.630.40">
    <property type="entry name" value="Zn-dependent exopeptidases"/>
    <property type="match status" value="1"/>
</dbReference>
<dbReference type="InterPro" id="IPR002477">
    <property type="entry name" value="Peptidoglycan-bd-like"/>
</dbReference>
<dbReference type="EMBL" id="JBHSQE010000009">
    <property type="protein sequence ID" value="MFC6146947.1"/>
    <property type="molecule type" value="Genomic_DNA"/>
</dbReference>
<evidence type="ECO:0000313" key="4">
    <source>
        <dbReference type="Proteomes" id="UP001596244"/>
    </source>
</evidence>
<dbReference type="RefSeq" id="WP_377001590.1">
    <property type="nucleotide sequence ID" value="NZ_JBHSQE010000009.1"/>
</dbReference>
<dbReference type="Pfam" id="PF01520">
    <property type="entry name" value="Amidase_3"/>
    <property type="match status" value="1"/>
</dbReference>
<keyword evidence="1 3" id="KW-0378">Hydrolase</keyword>
<dbReference type="Pfam" id="PF01471">
    <property type="entry name" value="PG_binding_1"/>
    <property type="match status" value="2"/>
</dbReference>
<dbReference type="SUPFAM" id="SSF47090">
    <property type="entry name" value="PGBD-like"/>
    <property type="match status" value="2"/>
</dbReference>
<organism evidence="3 4">
    <name type="scientific">Corynebacterium nasicanis</name>
    <dbReference type="NCBI Taxonomy" id="1448267"/>
    <lineage>
        <taxon>Bacteria</taxon>
        <taxon>Bacillati</taxon>
        <taxon>Actinomycetota</taxon>
        <taxon>Actinomycetes</taxon>
        <taxon>Mycobacteriales</taxon>
        <taxon>Corynebacteriaceae</taxon>
        <taxon>Corynebacterium</taxon>
    </lineage>
</organism>
<comment type="caution">
    <text evidence="3">The sequence shown here is derived from an EMBL/GenBank/DDBJ whole genome shotgun (WGS) entry which is preliminary data.</text>
</comment>